<dbReference type="EMBL" id="BNBO01000091">
    <property type="protein sequence ID" value="GHE26290.1"/>
    <property type="molecule type" value="Genomic_DNA"/>
</dbReference>
<dbReference type="Proteomes" id="UP000617734">
    <property type="component" value="Unassembled WGS sequence"/>
</dbReference>
<gene>
    <name evidence="2" type="ORF">GCM10018781_78420</name>
</gene>
<protein>
    <submittedName>
        <fullName evidence="2">Uncharacterized protein</fullName>
    </submittedName>
</protein>
<evidence type="ECO:0000313" key="3">
    <source>
        <dbReference type="Proteomes" id="UP000617734"/>
    </source>
</evidence>
<evidence type="ECO:0000313" key="2">
    <source>
        <dbReference type="EMBL" id="GHE26290.1"/>
    </source>
</evidence>
<organism evidence="2 3">
    <name type="scientific">Kitasatospora indigofera</name>
    <dbReference type="NCBI Taxonomy" id="67307"/>
    <lineage>
        <taxon>Bacteria</taxon>
        <taxon>Bacillati</taxon>
        <taxon>Actinomycetota</taxon>
        <taxon>Actinomycetes</taxon>
        <taxon>Kitasatosporales</taxon>
        <taxon>Streptomycetaceae</taxon>
        <taxon>Kitasatospora</taxon>
    </lineage>
</organism>
<proteinExistence type="predicted"/>
<name>A0A918YV80_9ACTN</name>
<keyword evidence="3" id="KW-1185">Reference proteome</keyword>
<comment type="caution">
    <text evidence="2">The sequence shown here is derived from an EMBL/GenBank/DDBJ whole genome shotgun (WGS) entry which is preliminary data.</text>
</comment>
<reference evidence="2" key="2">
    <citation type="submission" date="2020-09" db="EMBL/GenBank/DDBJ databases">
        <authorList>
            <person name="Sun Q."/>
            <person name="Ohkuma M."/>
        </authorList>
    </citation>
    <scope>NUCLEOTIDE SEQUENCE</scope>
    <source>
        <strain evidence="2">JCM 4646</strain>
    </source>
</reference>
<accession>A0A918YV80</accession>
<sequence length="100" mass="10861">MTAGPWRTPRADGASPDAPPAEHREPPGPGPAMSSMLDRPDCSCPAPVFKQKPTRPCRVLDRLGMVRIRPAKWLVVPWRRGLVTGRSRTVSGLPGLLTDV</sequence>
<evidence type="ECO:0000256" key="1">
    <source>
        <dbReference type="SAM" id="MobiDB-lite"/>
    </source>
</evidence>
<dbReference type="AlphaFoldDB" id="A0A918YV80"/>
<feature type="region of interest" description="Disordered" evidence="1">
    <location>
        <begin position="1"/>
        <end position="44"/>
    </location>
</feature>
<reference evidence="2" key="1">
    <citation type="journal article" date="2014" name="Int. J. Syst. Evol. Microbiol.">
        <title>Complete genome sequence of Corynebacterium casei LMG S-19264T (=DSM 44701T), isolated from a smear-ripened cheese.</title>
        <authorList>
            <consortium name="US DOE Joint Genome Institute (JGI-PGF)"/>
            <person name="Walter F."/>
            <person name="Albersmeier A."/>
            <person name="Kalinowski J."/>
            <person name="Ruckert C."/>
        </authorList>
    </citation>
    <scope>NUCLEOTIDE SEQUENCE</scope>
    <source>
        <strain evidence="2">JCM 4646</strain>
    </source>
</reference>